<name>A0A8X6HWZ5_TRICU</name>
<dbReference type="AlphaFoldDB" id="A0A8X6HWZ5"/>
<dbReference type="EMBL" id="BMAO01032533">
    <property type="protein sequence ID" value="GFQ82982.1"/>
    <property type="molecule type" value="Genomic_DNA"/>
</dbReference>
<comment type="caution">
    <text evidence="1">The sequence shown here is derived from an EMBL/GenBank/DDBJ whole genome shotgun (WGS) entry which is preliminary data.</text>
</comment>
<evidence type="ECO:0008006" key="3">
    <source>
        <dbReference type="Google" id="ProtNLM"/>
    </source>
</evidence>
<evidence type="ECO:0000313" key="2">
    <source>
        <dbReference type="Proteomes" id="UP000887116"/>
    </source>
</evidence>
<reference evidence="1" key="1">
    <citation type="submission" date="2020-07" db="EMBL/GenBank/DDBJ databases">
        <title>Multicomponent nature underlies the extraordinary mechanical properties of spider dragline silk.</title>
        <authorList>
            <person name="Kono N."/>
            <person name="Nakamura H."/>
            <person name="Mori M."/>
            <person name="Yoshida Y."/>
            <person name="Ohtoshi R."/>
            <person name="Malay A.D."/>
            <person name="Moran D.A.P."/>
            <person name="Tomita M."/>
            <person name="Numata K."/>
            <person name="Arakawa K."/>
        </authorList>
    </citation>
    <scope>NUCLEOTIDE SEQUENCE</scope>
</reference>
<accession>A0A8X6HWZ5</accession>
<organism evidence="1 2">
    <name type="scientific">Trichonephila clavata</name>
    <name type="common">Joro spider</name>
    <name type="synonym">Nephila clavata</name>
    <dbReference type="NCBI Taxonomy" id="2740835"/>
    <lineage>
        <taxon>Eukaryota</taxon>
        <taxon>Metazoa</taxon>
        <taxon>Ecdysozoa</taxon>
        <taxon>Arthropoda</taxon>
        <taxon>Chelicerata</taxon>
        <taxon>Arachnida</taxon>
        <taxon>Araneae</taxon>
        <taxon>Araneomorphae</taxon>
        <taxon>Entelegynae</taxon>
        <taxon>Araneoidea</taxon>
        <taxon>Nephilidae</taxon>
        <taxon>Trichonephila</taxon>
    </lineage>
</organism>
<evidence type="ECO:0000313" key="1">
    <source>
        <dbReference type="EMBL" id="GFQ82982.1"/>
    </source>
</evidence>
<sequence>MHVILQEPVQVTSYFPITPKLDPLFSQTLLQKRTSSWYQSQRESKNIDSYSKEDYIFAFTDASSDKTLEYGGVGLNFTFLLESRTKEIKVGAGKISSNYTCELQAIHIALNEYLNLQDVQRKLEE</sequence>
<proteinExistence type="predicted"/>
<dbReference type="Proteomes" id="UP000887116">
    <property type="component" value="Unassembled WGS sequence"/>
</dbReference>
<protein>
    <recommendedName>
        <fullName evidence="3">RNase H type-1 domain-containing protein</fullName>
    </recommendedName>
</protein>
<keyword evidence="2" id="KW-1185">Reference proteome</keyword>
<gene>
    <name evidence="1" type="ORF">TNCT_21291</name>
</gene>